<dbReference type="AlphaFoldDB" id="A0AAV7L582"/>
<organism evidence="1 2">
    <name type="scientific">Pleurodeles waltl</name>
    <name type="common">Iberian ribbed newt</name>
    <dbReference type="NCBI Taxonomy" id="8319"/>
    <lineage>
        <taxon>Eukaryota</taxon>
        <taxon>Metazoa</taxon>
        <taxon>Chordata</taxon>
        <taxon>Craniata</taxon>
        <taxon>Vertebrata</taxon>
        <taxon>Euteleostomi</taxon>
        <taxon>Amphibia</taxon>
        <taxon>Batrachia</taxon>
        <taxon>Caudata</taxon>
        <taxon>Salamandroidea</taxon>
        <taxon>Salamandridae</taxon>
        <taxon>Pleurodelinae</taxon>
        <taxon>Pleurodeles</taxon>
    </lineage>
</organism>
<sequence length="97" mass="10982">MVRNPAPFLLTVYVAVIFVDNKEETSIVDNHLIDNQAIIDHDGSFFDKTIDNDESIDIQTKHASPSNVDDDSIIVYGEYRPDAYYLVNVNFISTETV</sequence>
<reference evidence="1" key="1">
    <citation type="journal article" date="2022" name="bioRxiv">
        <title>Sequencing and chromosome-scale assembly of the giantPleurodeles waltlgenome.</title>
        <authorList>
            <person name="Brown T."/>
            <person name="Elewa A."/>
            <person name="Iarovenko S."/>
            <person name="Subramanian E."/>
            <person name="Araus A.J."/>
            <person name="Petzold A."/>
            <person name="Susuki M."/>
            <person name="Suzuki K.-i.T."/>
            <person name="Hayashi T."/>
            <person name="Toyoda A."/>
            <person name="Oliveira C."/>
            <person name="Osipova E."/>
            <person name="Leigh N.D."/>
            <person name="Simon A."/>
            <person name="Yun M.H."/>
        </authorList>
    </citation>
    <scope>NUCLEOTIDE SEQUENCE</scope>
    <source>
        <strain evidence="1">20211129_DDA</strain>
        <tissue evidence="1">Liver</tissue>
    </source>
</reference>
<gene>
    <name evidence="1" type="ORF">NDU88_004615</name>
</gene>
<comment type="caution">
    <text evidence="1">The sequence shown here is derived from an EMBL/GenBank/DDBJ whole genome shotgun (WGS) entry which is preliminary data.</text>
</comment>
<accession>A0AAV7L582</accession>
<keyword evidence="2" id="KW-1185">Reference proteome</keyword>
<protein>
    <submittedName>
        <fullName evidence="1">Uncharacterized protein</fullName>
    </submittedName>
</protein>
<dbReference type="Proteomes" id="UP001066276">
    <property type="component" value="Chromosome 12"/>
</dbReference>
<evidence type="ECO:0000313" key="1">
    <source>
        <dbReference type="EMBL" id="KAJ1084468.1"/>
    </source>
</evidence>
<evidence type="ECO:0000313" key="2">
    <source>
        <dbReference type="Proteomes" id="UP001066276"/>
    </source>
</evidence>
<dbReference type="EMBL" id="JANPWB010000016">
    <property type="protein sequence ID" value="KAJ1084468.1"/>
    <property type="molecule type" value="Genomic_DNA"/>
</dbReference>
<name>A0AAV7L582_PLEWA</name>
<proteinExistence type="predicted"/>